<protein>
    <submittedName>
        <fullName evidence="1">Uncharacterized protein</fullName>
    </submittedName>
</protein>
<dbReference type="Proteomes" id="UP001234178">
    <property type="component" value="Unassembled WGS sequence"/>
</dbReference>
<accession>A0ABQ9ZX50</accession>
<comment type="caution">
    <text evidence="1">The sequence shown here is derived from an EMBL/GenBank/DDBJ whole genome shotgun (WGS) entry which is preliminary data.</text>
</comment>
<evidence type="ECO:0000313" key="1">
    <source>
        <dbReference type="EMBL" id="KAK4017381.1"/>
    </source>
</evidence>
<reference evidence="1 2" key="1">
    <citation type="journal article" date="2023" name="Nucleic Acids Res.">
        <title>The hologenome of Daphnia magna reveals possible DNA methylation and microbiome-mediated evolution of the host genome.</title>
        <authorList>
            <person name="Chaturvedi A."/>
            <person name="Li X."/>
            <person name="Dhandapani V."/>
            <person name="Marshall H."/>
            <person name="Kissane S."/>
            <person name="Cuenca-Cambronero M."/>
            <person name="Asole G."/>
            <person name="Calvet F."/>
            <person name="Ruiz-Romero M."/>
            <person name="Marangio P."/>
            <person name="Guigo R."/>
            <person name="Rago D."/>
            <person name="Mirbahai L."/>
            <person name="Eastwood N."/>
            <person name="Colbourne J.K."/>
            <person name="Zhou J."/>
            <person name="Mallon E."/>
            <person name="Orsini L."/>
        </authorList>
    </citation>
    <scope>NUCLEOTIDE SEQUENCE [LARGE SCALE GENOMIC DNA]</scope>
    <source>
        <strain evidence="1">LRV0_1</strain>
    </source>
</reference>
<sequence>MNWTLPTVSIGKFQRSTSTSLQSIFASSLGRNEGARTLAELVEKSTCQLKEEDEIRIHLQSISSSYPYALLAGKSRTTTENELR</sequence>
<gene>
    <name evidence="1" type="ORF">OUZ56_032693</name>
</gene>
<organism evidence="1 2">
    <name type="scientific">Daphnia magna</name>
    <dbReference type="NCBI Taxonomy" id="35525"/>
    <lineage>
        <taxon>Eukaryota</taxon>
        <taxon>Metazoa</taxon>
        <taxon>Ecdysozoa</taxon>
        <taxon>Arthropoda</taxon>
        <taxon>Crustacea</taxon>
        <taxon>Branchiopoda</taxon>
        <taxon>Diplostraca</taxon>
        <taxon>Cladocera</taxon>
        <taxon>Anomopoda</taxon>
        <taxon>Daphniidae</taxon>
        <taxon>Daphnia</taxon>
    </lineage>
</organism>
<proteinExistence type="predicted"/>
<evidence type="ECO:0000313" key="2">
    <source>
        <dbReference type="Proteomes" id="UP001234178"/>
    </source>
</evidence>
<dbReference type="EMBL" id="JAOYFB010000006">
    <property type="protein sequence ID" value="KAK4017381.1"/>
    <property type="molecule type" value="Genomic_DNA"/>
</dbReference>
<name>A0ABQ9ZX50_9CRUS</name>
<keyword evidence="2" id="KW-1185">Reference proteome</keyword>